<gene>
    <name evidence="10" type="primary">guaD</name>
    <name evidence="10" type="ORF">D3880_19680</name>
</gene>
<dbReference type="NCBIfam" id="TIGR02967">
    <property type="entry name" value="guan_deamin"/>
    <property type="match status" value="1"/>
</dbReference>
<keyword evidence="5 8" id="KW-0378">Hydrolase</keyword>
<comment type="pathway">
    <text evidence="1 8">Purine metabolism; guanine degradation; xanthine from guanine: step 1/1.</text>
</comment>
<dbReference type="UniPathway" id="UPA00603">
    <property type="reaction ID" value="UER00660"/>
</dbReference>
<evidence type="ECO:0000256" key="8">
    <source>
        <dbReference type="RuleBase" id="RU366009"/>
    </source>
</evidence>
<dbReference type="InterPro" id="IPR006680">
    <property type="entry name" value="Amidohydro-rel"/>
</dbReference>
<dbReference type="PANTHER" id="PTHR11271">
    <property type="entry name" value="GUANINE DEAMINASE"/>
    <property type="match status" value="1"/>
</dbReference>
<dbReference type="EC" id="3.5.4.3" evidence="3 7"/>
<protein>
    <recommendedName>
        <fullName evidence="3 7">Guanine deaminase</fullName>
        <shortName evidence="8">Guanase</shortName>
        <ecNumber evidence="3 7">3.5.4.3</ecNumber>
    </recommendedName>
    <alternativeName>
        <fullName evidence="8">Guanine aminohydrolase</fullName>
    </alternativeName>
</protein>
<dbReference type="RefSeq" id="WP_119895107.1">
    <property type="nucleotide sequence ID" value="NZ_CP032419.1"/>
</dbReference>
<name>A0A385Z6P3_9PSED</name>
<proteinExistence type="inferred from homology"/>
<keyword evidence="6 8" id="KW-0862">Zinc</keyword>
<dbReference type="NCBIfam" id="NF006679">
    <property type="entry name" value="PRK09228.1"/>
    <property type="match status" value="1"/>
</dbReference>
<evidence type="ECO:0000256" key="6">
    <source>
        <dbReference type="ARBA" id="ARBA00022833"/>
    </source>
</evidence>
<dbReference type="InterPro" id="IPR011059">
    <property type="entry name" value="Metal-dep_hydrolase_composite"/>
</dbReference>
<evidence type="ECO:0000256" key="5">
    <source>
        <dbReference type="ARBA" id="ARBA00022801"/>
    </source>
</evidence>
<dbReference type="PANTHER" id="PTHR11271:SF6">
    <property type="entry name" value="GUANINE DEAMINASE"/>
    <property type="match status" value="1"/>
</dbReference>
<comment type="cofactor">
    <cofactor evidence="8">
        <name>Zn(2+)</name>
        <dbReference type="ChEBI" id="CHEBI:29105"/>
    </cofactor>
    <text evidence="8">Binds 1 zinc ion per subunit.</text>
</comment>
<dbReference type="GO" id="GO:0008270">
    <property type="term" value="F:zinc ion binding"/>
    <property type="evidence" value="ECO:0007669"/>
    <property type="project" value="UniProtKB-UniRule"/>
</dbReference>
<evidence type="ECO:0000256" key="1">
    <source>
        <dbReference type="ARBA" id="ARBA00004984"/>
    </source>
</evidence>
<evidence type="ECO:0000313" key="11">
    <source>
        <dbReference type="Proteomes" id="UP000265560"/>
    </source>
</evidence>
<comment type="catalytic activity">
    <reaction evidence="8">
        <text>guanine + H2O + H(+) = xanthine + NH4(+)</text>
        <dbReference type="Rhea" id="RHEA:14665"/>
        <dbReference type="ChEBI" id="CHEBI:15377"/>
        <dbReference type="ChEBI" id="CHEBI:15378"/>
        <dbReference type="ChEBI" id="CHEBI:16235"/>
        <dbReference type="ChEBI" id="CHEBI:17712"/>
        <dbReference type="ChEBI" id="CHEBI:28938"/>
        <dbReference type="EC" id="3.5.4.3"/>
    </reaction>
</comment>
<dbReference type="SUPFAM" id="SSF51556">
    <property type="entry name" value="Metallo-dependent hydrolases"/>
    <property type="match status" value="1"/>
</dbReference>
<evidence type="ECO:0000313" key="10">
    <source>
        <dbReference type="EMBL" id="AYC34454.1"/>
    </source>
</evidence>
<evidence type="ECO:0000256" key="4">
    <source>
        <dbReference type="ARBA" id="ARBA00022723"/>
    </source>
</evidence>
<dbReference type="OrthoDB" id="9787621at2"/>
<dbReference type="CDD" id="cd01303">
    <property type="entry name" value="GDEase"/>
    <property type="match status" value="1"/>
</dbReference>
<dbReference type="SUPFAM" id="SSF51338">
    <property type="entry name" value="Composite domain of metallo-dependent hydrolases"/>
    <property type="match status" value="2"/>
</dbReference>
<dbReference type="KEGG" id="pcav:D3880_19680"/>
<dbReference type="InterPro" id="IPR014311">
    <property type="entry name" value="Guanine_deaminase"/>
</dbReference>
<dbReference type="AlphaFoldDB" id="A0A385Z6P3"/>
<dbReference type="EMBL" id="CP032419">
    <property type="protein sequence ID" value="AYC34454.1"/>
    <property type="molecule type" value="Genomic_DNA"/>
</dbReference>
<dbReference type="Pfam" id="PF01979">
    <property type="entry name" value="Amidohydro_1"/>
    <property type="match status" value="1"/>
</dbReference>
<dbReference type="InterPro" id="IPR032466">
    <property type="entry name" value="Metal_Hydrolase"/>
</dbReference>
<evidence type="ECO:0000256" key="7">
    <source>
        <dbReference type="NCBIfam" id="TIGR02967"/>
    </source>
</evidence>
<keyword evidence="11" id="KW-1185">Reference proteome</keyword>
<dbReference type="Gene3D" id="3.20.20.140">
    <property type="entry name" value="Metal-dependent hydrolases"/>
    <property type="match status" value="1"/>
</dbReference>
<evidence type="ECO:0000256" key="3">
    <source>
        <dbReference type="ARBA" id="ARBA00012781"/>
    </source>
</evidence>
<reference evidence="11" key="1">
    <citation type="submission" date="2018-09" db="EMBL/GenBank/DDBJ databases">
        <authorList>
            <person name="Zhu H."/>
        </authorList>
    </citation>
    <scope>NUCLEOTIDE SEQUENCE [LARGE SCALE GENOMIC DNA]</scope>
    <source>
        <strain evidence="11">K2W31S-8</strain>
    </source>
</reference>
<dbReference type="GO" id="GO:0006147">
    <property type="term" value="P:guanine catabolic process"/>
    <property type="evidence" value="ECO:0007669"/>
    <property type="project" value="UniProtKB-UniRule"/>
</dbReference>
<dbReference type="Proteomes" id="UP000265560">
    <property type="component" value="Chromosome"/>
</dbReference>
<dbReference type="Gene3D" id="2.30.40.10">
    <property type="entry name" value="Urease, subunit C, domain 1"/>
    <property type="match status" value="1"/>
</dbReference>
<dbReference type="GO" id="GO:0008892">
    <property type="term" value="F:guanine deaminase activity"/>
    <property type="evidence" value="ECO:0007669"/>
    <property type="project" value="UniProtKB-UniRule"/>
</dbReference>
<organism evidence="10 11">
    <name type="scientific">Pseudomonas cavernae</name>
    <dbReference type="NCBI Taxonomy" id="2320867"/>
    <lineage>
        <taxon>Bacteria</taxon>
        <taxon>Pseudomonadati</taxon>
        <taxon>Pseudomonadota</taxon>
        <taxon>Gammaproteobacteria</taxon>
        <taxon>Pseudomonadales</taxon>
        <taxon>Pseudomonadaceae</taxon>
        <taxon>Pseudomonas</taxon>
    </lineage>
</organism>
<comment type="similarity">
    <text evidence="2 8">Belongs to the metallo-dependent hydrolases superfamily. ATZ/TRZ family.</text>
</comment>
<keyword evidence="4 8" id="KW-0479">Metal-binding</keyword>
<dbReference type="FunFam" id="3.20.20.140:FF:000022">
    <property type="entry name" value="Guanine deaminase"/>
    <property type="match status" value="1"/>
</dbReference>
<dbReference type="InterPro" id="IPR051607">
    <property type="entry name" value="Metallo-dep_hydrolases"/>
</dbReference>
<comment type="function">
    <text evidence="8">Catalyzes the hydrolytic deamination of guanine, producing xanthine and ammonia.</text>
</comment>
<dbReference type="GO" id="GO:0005829">
    <property type="term" value="C:cytosol"/>
    <property type="evidence" value="ECO:0007669"/>
    <property type="project" value="TreeGrafter"/>
</dbReference>
<evidence type="ECO:0000259" key="9">
    <source>
        <dbReference type="Pfam" id="PF01979"/>
    </source>
</evidence>
<accession>A0A385Z6P3</accession>
<sequence>MSKISALRADVVTFKDDPFLKKPEDCLVHIPDAIVVIDDGKIVDLGPAAEVSKRLPAGVTPVHYPDSIISAGFIDTHIHYPQTEMIGAFGEQLLEWLDKYTFVAEQHFANQAHAERVARVFLRELLRAGTTTAVVYCTVHPQSVDAFFGESSRFNTRMVAGKVLMDRNAPAALLDTAQRGYDESKALIERWHNRGRQHYCITPRFAPTSTQAQLDVCGTLAREHQDAFIQTHLCENLDEIQWVKELFPERKSYLDVYANAGIVRDRSVYGHGVHLTEEDFCTCHQTGAALAHCPTSNLFLGSGLFRLFDAKDPKRPVRVGLGTDVGAGTSFSQLQSLNEAYKVAQLNKTKLNAIQAFYLATRGSAEALCLDQQIGTVAKGFEADLVVLDKKATPLMEFRSEFSKEIVEELFVLMILGDDRAVRATYVAGEQVYDRDASGDRFRYPA</sequence>
<feature type="domain" description="Amidohydrolase-related" evidence="9">
    <location>
        <begin position="68"/>
        <end position="432"/>
    </location>
</feature>
<evidence type="ECO:0000256" key="2">
    <source>
        <dbReference type="ARBA" id="ARBA00006745"/>
    </source>
</evidence>